<evidence type="ECO:0000313" key="1">
    <source>
        <dbReference type="EMBL" id="CAG8789391.1"/>
    </source>
</evidence>
<keyword evidence="2" id="KW-1185">Reference proteome</keyword>
<feature type="non-terminal residue" evidence="1">
    <location>
        <position position="167"/>
    </location>
</feature>
<sequence length="167" mass="19225">MSITKSSKDIKFSNNYNEIIKYLSLILDGTEADDTKKKSKKLETLLTETTKLTKDKEEKAKEIRKLETKKKSLKHVFAYHREAENQRTRLHDSIGQGDNLDTNQDFYTDTNPIDNLYKINLGTEIETTEDQMIKTIARIVKALQKVDVADFTAKYNAKESDTTKQGQ</sequence>
<evidence type="ECO:0000313" key="2">
    <source>
        <dbReference type="Proteomes" id="UP000789920"/>
    </source>
</evidence>
<proteinExistence type="predicted"/>
<protein>
    <submittedName>
        <fullName evidence="1">30541_t:CDS:1</fullName>
    </submittedName>
</protein>
<organism evidence="1 2">
    <name type="scientific">Racocetra persica</name>
    <dbReference type="NCBI Taxonomy" id="160502"/>
    <lineage>
        <taxon>Eukaryota</taxon>
        <taxon>Fungi</taxon>
        <taxon>Fungi incertae sedis</taxon>
        <taxon>Mucoromycota</taxon>
        <taxon>Glomeromycotina</taxon>
        <taxon>Glomeromycetes</taxon>
        <taxon>Diversisporales</taxon>
        <taxon>Gigasporaceae</taxon>
        <taxon>Racocetra</taxon>
    </lineage>
</organism>
<comment type="caution">
    <text evidence="1">The sequence shown here is derived from an EMBL/GenBank/DDBJ whole genome shotgun (WGS) entry which is preliminary data.</text>
</comment>
<accession>A0ACA9REC3</accession>
<gene>
    <name evidence="1" type="ORF">RPERSI_LOCUS18882</name>
</gene>
<dbReference type="Proteomes" id="UP000789920">
    <property type="component" value="Unassembled WGS sequence"/>
</dbReference>
<dbReference type="EMBL" id="CAJVQC010050682">
    <property type="protein sequence ID" value="CAG8789391.1"/>
    <property type="molecule type" value="Genomic_DNA"/>
</dbReference>
<name>A0ACA9REC3_9GLOM</name>
<reference evidence="1" key="1">
    <citation type="submission" date="2021-06" db="EMBL/GenBank/DDBJ databases">
        <authorList>
            <person name="Kallberg Y."/>
            <person name="Tangrot J."/>
            <person name="Rosling A."/>
        </authorList>
    </citation>
    <scope>NUCLEOTIDE SEQUENCE</scope>
    <source>
        <strain evidence="1">MA461A</strain>
    </source>
</reference>